<keyword evidence="2" id="KW-1185">Reference proteome</keyword>
<reference evidence="1" key="1">
    <citation type="submission" date="2022-10" db="EMBL/GenBank/DDBJ databases">
        <title>Culturing micro-colonial fungi from biological soil crusts in the Mojave desert and describing Neophaeococcomyces mojavensis, and introducing the new genera and species Taxawa tesnikishii.</title>
        <authorList>
            <person name="Kurbessoian T."/>
            <person name="Stajich J.E."/>
        </authorList>
    </citation>
    <scope>NUCLEOTIDE SEQUENCE</scope>
    <source>
        <strain evidence="1">JES_112</strain>
    </source>
</reference>
<gene>
    <name evidence="1" type="ORF">H2198_001484</name>
</gene>
<dbReference type="EMBL" id="JAPDRQ010000016">
    <property type="protein sequence ID" value="KAJ9662350.1"/>
    <property type="molecule type" value="Genomic_DNA"/>
</dbReference>
<evidence type="ECO:0000313" key="2">
    <source>
        <dbReference type="Proteomes" id="UP001172386"/>
    </source>
</evidence>
<protein>
    <submittedName>
        <fullName evidence="1">Uncharacterized protein</fullName>
    </submittedName>
</protein>
<accession>A0ACC3AH49</accession>
<proteinExistence type="predicted"/>
<comment type="caution">
    <text evidence="1">The sequence shown here is derived from an EMBL/GenBank/DDBJ whole genome shotgun (WGS) entry which is preliminary data.</text>
</comment>
<dbReference type="Proteomes" id="UP001172386">
    <property type="component" value="Unassembled WGS sequence"/>
</dbReference>
<sequence>MPPFPGEERLVTVFADIHYYFAQPTARPLVHRFDKASYFYIYYNSTRHTTRIEVANNPGTPDQDAFNGFMDTCRIVNSYKFPTLVTIEVDGIPKSPMSPVAGRDPEEWRLASADPRDANKSKYKLHTLDIYFWMQEDARLVTECFKKLLQRQQLDVVELEQDSYHDEAVSPEKHANAMSPLVQNLENMAVSDPAYNGRDQNRDRSRQTSAVSPSSSFASHKIPPPPPGGLPGGQQVHSPSPAISDMSSQPGRQSSVRSSDRPQSQNFAPMAYNPAAPAAPEPIAHREKTPPPEDGMGGTGLNVAARNEQGYTPGMQQQQQRQQQQGGYQIGQGQPIQYSFGPPPPPGPPSQAFSSPPTQQQVGTYSAPPPPPPSTAGYSSPPPQSSYSYAQSDPRSSMTSAAAGPSFGPGAPSTIVQQQKPPLGQIQGAEPDNRHSLAAEQYTPHNPSSGAPALTPGSQFYSTIPQPAKPLAHVQPQYADYLSSGSTPVQPSFSPAQNTSSPQPPVGGYSNYDYRTGSGQGQHGGNPYDVHQQVYRPTEAEAGAHGHKKPSRTNTNDGRKPSTAERAEKKVGRFFKKIEKTIG</sequence>
<name>A0ACC3AH49_9EURO</name>
<evidence type="ECO:0000313" key="1">
    <source>
        <dbReference type="EMBL" id="KAJ9662350.1"/>
    </source>
</evidence>
<organism evidence="1 2">
    <name type="scientific">Neophaeococcomyces mojaviensis</name>
    <dbReference type="NCBI Taxonomy" id="3383035"/>
    <lineage>
        <taxon>Eukaryota</taxon>
        <taxon>Fungi</taxon>
        <taxon>Dikarya</taxon>
        <taxon>Ascomycota</taxon>
        <taxon>Pezizomycotina</taxon>
        <taxon>Eurotiomycetes</taxon>
        <taxon>Chaetothyriomycetidae</taxon>
        <taxon>Chaetothyriales</taxon>
        <taxon>Chaetothyriales incertae sedis</taxon>
        <taxon>Neophaeococcomyces</taxon>
    </lineage>
</organism>